<reference evidence="12 13" key="1">
    <citation type="journal article" date="2024" name="IMA Fungus">
        <title>IMA Genome - F19 : A genome assembly and annotation guide to empower mycologists, including annotated draft genome sequences of Ceratocystis pirilliformis, Diaporthe australafricana, Fusarium ophioides, Paecilomyces lecythidis, and Sporothrix stenoceras.</title>
        <authorList>
            <person name="Aylward J."/>
            <person name="Wilson A.M."/>
            <person name="Visagie C.M."/>
            <person name="Spraker J."/>
            <person name="Barnes I."/>
            <person name="Buitendag C."/>
            <person name="Ceriani C."/>
            <person name="Del Mar Angel L."/>
            <person name="du Plessis D."/>
            <person name="Fuchs T."/>
            <person name="Gasser K."/>
            <person name="Kramer D."/>
            <person name="Li W."/>
            <person name="Munsamy K."/>
            <person name="Piso A."/>
            <person name="Price J.L."/>
            <person name="Sonnekus B."/>
            <person name="Thomas C."/>
            <person name="van der Nest A."/>
            <person name="van Dijk A."/>
            <person name="van Heerden A."/>
            <person name="van Vuuren N."/>
            <person name="Yilmaz N."/>
            <person name="Duong T.A."/>
            <person name="van der Merwe N.A."/>
            <person name="Wingfield M.J."/>
            <person name="Wingfield B.D."/>
        </authorList>
    </citation>
    <scope>NUCLEOTIDE SEQUENCE [LARGE SCALE GENOMIC DNA]</scope>
    <source>
        <strain evidence="12 13">CMW 5346</strain>
    </source>
</reference>
<dbReference type="Pfam" id="PF10017">
    <property type="entry name" value="Methyltransf_33"/>
    <property type="match status" value="1"/>
</dbReference>
<evidence type="ECO:0000256" key="6">
    <source>
        <dbReference type="ARBA" id="ARBA00022679"/>
    </source>
</evidence>
<accession>A0ABR3YJH6</accession>
<feature type="domain" description="Histidine-specific methyltransferase SAM-dependent" evidence="11">
    <location>
        <begin position="68"/>
        <end position="362"/>
    </location>
</feature>
<evidence type="ECO:0000256" key="3">
    <source>
        <dbReference type="ARBA" id="ARBA00011738"/>
    </source>
</evidence>
<evidence type="ECO:0000256" key="10">
    <source>
        <dbReference type="SAM" id="MobiDB-lite"/>
    </source>
</evidence>
<evidence type="ECO:0000313" key="12">
    <source>
        <dbReference type="EMBL" id="KAL1888185.1"/>
    </source>
</evidence>
<evidence type="ECO:0000259" key="11">
    <source>
        <dbReference type="Pfam" id="PF10017"/>
    </source>
</evidence>
<dbReference type="EMBL" id="JAWCUI010000098">
    <property type="protein sequence ID" value="KAL1888185.1"/>
    <property type="molecule type" value="Genomic_DNA"/>
</dbReference>
<comment type="similarity">
    <text evidence="2">Belongs to the methyltransferase superfamily.</text>
</comment>
<protein>
    <recommendedName>
        <fullName evidence="8">4-dimethylallyltryptophan N-methyltransferase</fullName>
        <ecNumber evidence="8">2.1.1.261</ecNumber>
    </recommendedName>
</protein>
<dbReference type="PANTHER" id="PTHR43397:SF1">
    <property type="entry name" value="ERGOTHIONEINE BIOSYNTHESIS PROTEIN 1"/>
    <property type="match status" value="1"/>
</dbReference>
<dbReference type="InterPro" id="IPR017804">
    <property type="entry name" value="MeTrfase_EgtD-like"/>
</dbReference>
<dbReference type="Gene3D" id="3.40.50.150">
    <property type="entry name" value="Vaccinia Virus protein VP39"/>
    <property type="match status" value="1"/>
</dbReference>
<dbReference type="InterPro" id="IPR029063">
    <property type="entry name" value="SAM-dependent_MTases_sf"/>
</dbReference>
<keyword evidence="7" id="KW-0949">S-adenosyl-L-methionine</keyword>
<comment type="subunit">
    <text evidence="3">Homodimer.</text>
</comment>
<name>A0ABR3YJH6_9PEZI</name>
<evidence type="ECO:0000256" key="4">
    <source>
        <dbReference type="ARBA" id="ARBA00022589"/>
    </source>
</evidence>
<sequence length="363" mass="40786">MSPSAEPLAPVTGVNGTSFPHKTASAKKVATSTTAEVKSDGISNIIDIRQASVEMNLRDEIVSQFCPKKGPRTLPTLLLYDEAGLQLFEEITYLEEYYLTNNEIDVLTAAATEIADRIPQDSMVIELGSGNLRKVNLLLQALEQSGKRVEYYALDLSLQELQRTLSQLPRYEHVHCFGLLGTYDDGREWLKTPAILHRQKCILTLGSSIGNFHRDNAADFLRGFADVLHPGDSILVGLDSCVDADKVYHAYNDKEGLTHRFVLNGLVNANRILGKETFNLADWRVIGEYVHDIDGGRHQAFYAPTREIEVLGQNIQPHERVQIEQSVKYSPAEADYLWRSAGMTESYKWQNDSKEHGTYWLTK</sequence>
<comment type="catalytic activity">
    <reaction evidence="9">
        <text>4-(3-methylbut-2-enyl)-L-tryptophan + S-adenosyl-L-methionine = 4-(3-methylbut-2-enyl)-L-abrine + S-adenosyl-L-homocysteine + H(+)</text>
        <dbReference type="Rhea" id="RHEA:34435"/>
        <dbReference type="ChEBI" id="CHEBI:15378"/>
        <dbReference type="ChEBI" id="CHEBI:57856"/>
        <dbReference type="ChEBI" id="CHEBI:58209"/>
        <dbReference type="ChEBI" id="CHEBI:59789"/>
        <dbReference type="ChEBI" id="CHEBI:67248"/>
        <dbReference type="EC" id="2.1.1.261"/>
    </reaction>
</comment>
<evidence type="ECO:0000313" key="13">
    <source>
        <dbReference type="Proteomes" id="UP001583186"/>
    </source>
</evidence>
<dbReference type="InterPro" id="IPR051128">
    <property type="entry name" value="EgtD_Methyltrsf_superfamily"/>
</dbReference>
<evidence type="ECO:0000256" key="5">
    <source>
        <dbReference type="ARBA" id="ARBA00022603"/>
    </source>
</evidence>
<dbReference type="Proteomes" id="UP001583186">
    <property type="component" value="Unassembled WGS sequence"/>
</dbReference>
<evidence type="ECO:0000256" key="1">
    <source>
        <dbReference type="ARBA" id="ARBA00005107"/>
    </source>
</evidence>
<gene>
    <name evidence="12" type="primary">EGT1_1</name>
    <name evidence="12" type="ORF">Sste5346_009723</name>
</gene>
<dbReference type="PIRSF" id="PIRSF018005">
    <property type="entry name" value="UCP018005"/>
    <property type="match status" value="1"/>
</dbReference>
<evidence type="ECO:0000256" key="9">
    <source>
        <dbReference type="ARBA" id="ARBA00049425"/>
    </source>
</evidence>
<evidence type="ECO:0000256" key="2">
    <source>
        <dbReference type="ARBA" id="ARBA00008361"/>
    </source>
</evidence>
<comment type="caution">
    <text evidence="12">The sequence shown here is derived from an EMBL/GenBank/DDBJ whole genome shotgun (WGS) entry which is preliminary data.</text>
</comment>
<dbReference type="InterPro" id="IPR019257">
    <property type="entry name" value="MeTrfase_dom"/>
</dbReference>
<evidence type="ECO:0000256" key="8">
    <source>
        <dbReference type="ARBA" id="ARBA00039094"/>
    </source>
</evidence>
<dbReference type="EC" id="2.1.1.261" evidence="8"/>
<dbReference type="InterPro" id="IPR017805">
    <property type="entry name" value="SAM_MeTrfase_EasF-type_put"/>
</dbReference>
<keyword evidence="6" id="KW-0808">Transferase</keyword>
<comment type="pathway">
    <text evidence="1">Alkaloid biosynthesis; ergot alkaloid biosynthesis.</text>
</comment>
<dbReference type="NCBIfam" id="TIGR03439">
    <property type="entry name" value="methyl_EasF"/>
    <property type="match status" value="1"/>
</dbReference>
<dbReference type="PANTHER" id="PTHR43397">
    <property type="entry name" value="ERGOTHIONEINE BIOSYNTHESIS PROTEIN 1"/>
    <property type="match status" value="1"/>
</dbReference>
<keyword evidence="4" id="KW-0017">Alkaloid metabolism</keyword>
<feature type="region of interest" description="Disordered" evidence="10">
    <location>
        <begin position="1"/>
        <end position="22"/>
    </location>
</feature>
<keyword evidence="5" id="KW-0489">Methyltransferase</keyword>
<keyword evidence="13" id="KW-1185">Reference proteome</keyword>
<organism evidence="12 13">
    <name type="scientific">Sporothrix stenoceras</name>
    <dbReference type="NCBI Taxonomy" id="5173"/>
    <lineage>
        <taxon>Eukaryota</taxon>
        <taxon>Fungi</taxon>
        <taxon>Dikarya</taxon>
        <taxon>Ascomycota</taxon>
        <taxon>Pezizomycotina</taxon>
        <taxon>Sordariomycetes</taxon>
        <taxon>Sordariomycetidae</taxon>
        <taxon>Ophiostomatales</taxon>
        <taxon>Ophiostomataceae</taxon>
        <taxon>Sporothrix</taxon>
    </lineage>
</organism>
<proteinExistence type="inferred from homology"/>
<evidence type="ECO:0000256" key="7">
    <source>
        <dbReference type="ARBA" id="ARBA00022691"/>
    </source>
</evidence>